<keyword evidence="1" id="KW-1133">Transmembrane helix</keyword>
<dbReference type="OrthoDB" id="5125751at2"/>
<proteinExistence type="predicted"/>
<feature type="transmembrane region" description="Helical" evidence="1">
    <location>
        <begin position="81"/>
        <end position="106"/>
    </location>
</feature>
<name>A0A7L5AHN2_9MICO</name>
<keyword evidence="1" id="KW-0812">Transmembrane</keyword>
<sequence length="162" mass="16155">MKRTKASTLLLLVAIGAFGAGLVQAVLASVGRPIIIPPFTLPAALAAIGVIVVMMAVPISRMVRGTSSARGPVDPFYATRVVMLAKASALGGGLLTGGGIGLLVYLLSRSVAPGVGSLGLTIAALVGAGVLLAGGLIAEFMCRIPPDNDNDDDKPLRASPGA</sequence>
<dbReference type="RefSeq" id="WP_161885253.1">
    <property type="nucleotide sequence ID" value="NZ_CP017146.1"/>
</dbReference>
<protein>
    <recommendedName>
        <fullName evidence="4">DUF3180 domain-containing protein</fullName>
    </recommendedName>
</protein>
<reference evidence="2 3" key="1">
    <citation type="submission" date="2016-09" db="EMBL/GenBank/DDBJ databases">
        <title>Complete genome sequence of microbes from the polar regions.</title>
        <authorList>
            <person name="Liao L."/>
            <person name="Chen B."/>
        </authorList>
    </citation>
    <scope>NUCLEOTIDE SEQUENCE [LARGE SCALE GENOMIC DNA]</scope>
    <source>
        <strain evidence="2 3">ZS314</strain>
    </source>
</reference>
<dbReference type="InterPro" id="IPR021517">
    <property type="entry name" value="DUF3180"/>
</dbReference>
<keyword evidence="3" id="KW-1185">Reference proteome</keyword>
<dbReference type="EMBL" id="CP017146">
    <property type="protein sequence ID" value="QHO68894.1"/>
    <property type="molecule type" value="Genomic_DNA"/>
</dbReference>
<dbReference type="AlphaFoldDB" id="A0A7L5AHN2"/>
<evidence type="ECO:0008006" key="4">
    <source>
        <dbReference type="Google" id="ProtNLM"/>
    </source>
</evidence>
<feature type="transmembrane region" description="Helical" evidence="1">
    <location>
        <begin position="35"/>
        <end position="60"/>
    </location>
</feature>
<dbReference type="Proteomes" id="UP000464507">
    <property type="component" value="Chromosome"/>
</dbReference>
<evidence type="ECO:0000313" key="3">
    <source>
        <dbReference type="Proteomes" id="UP000464507"/>
    </source>
</evidence>
<organism evidence="2 3">
    <name type="scientific">Marisediminicola antarctica</name>
    <dbReference type="NCBI Taxonomy" id="674079"/>
    <lineage>
        <taxon>Bacteria</taxon>
        <taxon>Bacillati</taxon>
        <taxon>Actinomycetota</taxon>
        <taxon>Actinomycetes</taxon>
        <taxon>Micrococcales</taxon>
        <taxon>Microbacteriaceae</taxon>
        <taxon>Marisediminicola</taxon>
    </lineage>
</organism>
<evidence type="ECO:0000313" key="2">
    <source>
        <dbReference type="EMBL" id="QHO68894.1"/>
    </source>
</evidence>
<dbReference type="KEGG" id="mant:BHD05_03805"/>
<keyword evidence="1" id="KW-0472">Membrane</keyword>
<accession>A0A7L5AHN2</accession>
<gene>
    <name evidence="2" type="ORF">BHD05_03805</name>
</gene>
<evidence type="ECO:0000256" key="1">
    <source>
        <dbReference type="SAM" id="Phobius"/>
    </source>
</evidence>
<feature type="transmembrane region" description="Helical" evidence="1">
    <location>
        <begin position="118"/>
        <end position="138"/>
    </location>
</feature>
<dbReference type="Pfam" id="PF11377">
    <property type="entry name" value="DUF3180"/>
    <property type="match status" value="1"/>
</dbReference>